<dbReference type="FunFam" id="3.30.160.60:FF:000065">
    <property type="entry name" value="B-cell CLL/lymphoma 6, member B"/>
    <property type="match status" value="1"/>
</dbReference>
<reference evidence="11" key="2">
    <citation type="submission" date="2023-03" db="EMBL/GenBank/DDBJ databases">
        <authorList>
            <person name="Inwood S.N."/>
            <person name="Skelly J.G."/>
            <person name="Guhlin J."/>
            <person name="Harrop T.W.R."/>
            <person name="Goldson S.G."/>
            <person name="Dearden P.K."/>
        </authorList>
    </citation>
    <scope>NUCLEOTIDE SEQUENCE</scope>
    <source>
        <strain evidence="11">Irish</strain>
        <tissue evidence="11">Whole body</tissue>
    </source>
</reference>
<feature type="region of interest" description="Disordered" evidence="8">
    <location>
        <begin position="106"/>
        <end position="127"/>
    </location>
</feature>
<feature type="compositionally biased region" description="Polar residues" evidence="8">
    <location>
        <begin position="232"/>
        <end position="252"/>
    </location>
</feature>
<dbReference type="Gene3D" id="3.40.1800.20">
    <property type="match status" value="1"/>
</dbReference>
<protein>
    <submittedName>
        <fullName evidence="11">Uncharacterized protein</fullName>
    </submittedName>
</protein>
<reference evidence="11" key="1">
    <citation type="journal article" date="2023" name="bioRxiv">
        <title>Scaffold-level genome assemblies of two parasitoid biocontrol wasps reveal the parthenogenesis mechanism and an associated novel virus.</title>
        <authorList>
            <person name="Inwood S."/>
            <person name="Skelly J."/>
            <person name="Guhlin J."/>
            <person name="Harrop T."/>
            <person name="Goldson S."/>
            <person name="Dearden P."/>
        </authorList>
    </citation>
    <scope>NUCLEOTIDE SEQUENCE</scope>
    <source>
        <strain evidence="11">Irish</strain>
        <tissue evidence="11">Whole body</tissue>
    </source>
</reference>
<evidence type="ECO:0000256" key="4">
    <source>
        <dbReference type="ARBA" id="ARBA00022833"/>
    </source>
</evidence>
<dbReference type="InterPro" id="IPR012934">
    <property type="entry name" value="Znf_AD"/>
</dbReference>
<dbReference type="SUPFAM" id="SSF57667">
    <property type="entry name" value="beta-beta-alpha zinc fingers"/>
    <property type="match status" value="6"/>
</dbReference>
<evidence type="ECO:0000256" key="5">
    <source>
        <dbReference type="ARBA" id="ARBA00023242"/>
    </source>
</evidence>
<feature type="region of interest" description="Disordered" evidence="8">
    <location>
        <begin position="750"/>
        <end position="789"/>
    </location>
</feature>
<feature type="binding site" evidence="7">
    <location>
        <position position="17"/>
    </location>
    <ligand>
        <name>Zn(2+)</name>
        <dbReference type="ChEBI" id="CHEBI:29105"/>
    </ligand>
</feature>
<dbReference type="PROSITE" id="PS50157">
    <property type="entry name" value="ZINC_FINGER_C2H2_2"/>
    <property type="match status" value="9"/>
</dbReference>
<feature type="binding site" evidence="7">
    <location>
        <position position="14"/>
    </location>
    <ligand>
        <name>Zn(2+)</name>
        <dbReference type="ChEBI" id="CHEBI:29105"/>
    </ligand>
</feature>
<evidence type="ECO:0000313" key="12">
    <source>
        <dbReference type="Proteomes" id="UP001168990"/>
    </source>
</evidence>
<keyword evidence="1 7" id="KW-0479">Metal-binding</keyword>
<organism evidence="11 12">
    <name type="scientific">Microctonus aethiopoides</name>
    <dbReference type="NCBI Taxonomy" id="144406"/>
    <lineage>
        <taxon>Eukaryota</taxon>
        <taxon>Metazoa</taxon>
        <taxon>Ecdysozoa</taxon>
        <taxon>Arthropoda</taxon>
        <taxon>Hexapoda</taxon>
        <taxon>Insecta</taxon>
        <taxon>Pterygota</taxon>
        <taxon>Neoptera</taxon>
        <taxon>Endopterygota</taxon>
        <taxon>Hymenoptera</taxon>
        <taxon>Apocrita</taxon>
        <taxon>Ichneumonoidea</taxon>
        <taxon>Braconidae</taxon>
        <taxon>Euphorinae</taxon>
        <taxon>Microctonus</taxon>
    </lineage>
</organism>
<feature type="compositionally biased region" description="Low complexity" evidence="8">
    <location>
        <begin position="258"/>
        <end position="283"/>
    </location>
</feature>
<feature type="domain" description="C2H2-type" evidence="9">
    <location>
        <begin position="673"/>
        <end position="700"/>
    </location>
</feature>
<evidence type="ECO:0000256" key="2">
    <source>
        <dbReference type="ARBA" id="ARBA00022737"/>
    </source>
</evidence>
<feature type="binding site" evidence="7">
    <location>
        <position position="63"/>
    </location>
    <ligand>
        <name>Zn(2+)</name>
        <dbReference type="ChEBI" id="CHEBI:29105"/>
    </ligand>
</feature>
<evidence type="ECO:0000256" key="8">
    <source>
        <dbReference type="SAM" id="MobiDB-lite"/>
    </source>
</evidence>
<evidence type="ECO:0000256" key="7">
    <source>
        <dbReference type="PROSITE-ProRule" id="PRU01263"/>
    </source>
</evidence>
<keyword evidence="12" id="KW-1185">Reference proteome</keyword>
<proteinExistence type="predicted"/>
<feature type="binding site" evidence="7">
    <location>
        <position position="60"/>
    </location>
    <ligand>
        <name>Zn(2+)</name>
        <dbReference type="ChEBI" id="CHEBI:29105"/>
    </ligand>
</feature>
<feature type="domain" description="C2H2-type" evidence="9">
    <location>
        <begin position="728"/>
        <end position="755"/>
    </location>
</feature>
<feature type="domain" description="C2H2-type" evidence="9">
    <location>
        <begin position="475"/>
        <end position="502"/>
    </location>
</feature>
<dbReference type="GO" id="GO:0005634">
    <property type="term" value="C:nucleus"/>
    <property type="evidence" value="ECO:0007669"/>
    <property type="project" value="InterPro"/>
</dbReference>
<comment type="caution">
    <text evidence="11">The sequence shown here is derived from an EMBL/GenBank/DDBJ whole genome shotgun (WGS) entry which is preliminary data.</text>
</comment>
<gene>
    <name evidence="11" type="ORF">PV328_008080</name>
</gene>
<keyword evidence="4 7" id="KW-0862">Zinc</keyword>
<feature type="domain" description="C2H2-type" evidence="9">
    <location>
        <begin position="560"/>
        <end position="587"/>
    </location>
</feature>
<dbReference type="SMART" id="SM00355">
    <property type="entry name" value="ZnF_C2H2"/>
    <property type="match status" value="10"/>
</dbReference>
<feature type="compositionally biased region" description="Basic and acidic residues" evidence="8">
    <location>
        <begin position="194"/>
        <end position="211"/>
    </location>
</feature>
<dbReference type="PANTHER" id="PTHR24393:SF34">
    <property type="entry name" value="PR_SET DOMAIN 13"/>
    <property type="match status" value="1"/>
</dbReference>
<accession>A0AA39F113</accession>
<evidence type="ECO:0000256" key="6">
    <source>
        <dbReference type="PROSITE-ProRule" id="PRU00042"/>
    </source>
</evidence>
<feature type="domain" description="ZAD" evidence="10">
    <location>
        <begin position="12"/>
        <end position="87"/>
    </location>
</feature>
<evidence type="ECO:0000259" key="10">
    <source>
        <dbReference type="PROSITE" id="PS51915"/>
    </source>
</evidence>
<dbReference type="SMART" id="SM00868">
    <property type="entry name" value="zf-AD"/>
    <property type="match status" value="2"/>
</dbReference>
<keyword evidence="5" id="KW-0539">Nucleus</keyword>
<feature type="domain" description="C2H2-type" evidence="9">
    <location>
        <begin position="645"/>
        <end position="672"/>
    </location>
</feature>
<feature type="compositionally biased region" description="Low complexity" evidence="8">
    <location>
        <begin position="111"/>
        <end position="127"/>
    </location>
</feature>
<dbReference type="Pfam" id="PF07776">
    <property type="entry name" value="zf-AD"/>
    <property type="match status" value="1"/>
</dbReference>
<feature type="region of interest" description="Disordered" evidence="8">
    <location>
        <begin position="141"/>
        <end position="288"/>
    </location>
</feature>
<dbReference type="EMBL" id="JAQQBS010001423">
    <property type="protein sequence ID" value="KAK0160696.1"/>
    <property type="molecule type" value="Genomic_DNA"/>
</dbReference>
<dbReference type="PROSITE" id="PS00028">
    <property type="entry name" value="ZINC_FINGER_C2H2_1"/>
    <property type="match status" value="10"/>
</dbReference>
<dbReference type="Pfam" id="PF00096">
    <property type="entry name" value="zf-C2H2"/>
    <property type="match status" value="5"/>
</dbReference>
<keyword evidence="2" id="KW-0677">Repeat</keyword>
<dbReference type="FunFam" id="3.30.160.60:FF:000446">
    <property type="entry name" value="Zinc finger protein"/>
    <property type="match status" value="1"/>
</dbReference>
<dbReference type="GO" id="GO:0001228">
    <property type="term" value="F:DNA-binding transcription activator activity, RNA polymerase II-specific"/>
    <property type="evidence" value="ECO:0007669"/>
    <property type="project" value="TreeGrafter"/>
</dbReference>
<evidence type="ECO:0000259" key="9">
    <source>
        <dbReference type="PROSITE" id="PS50157"/>
    </source>
</evidence>
<feature type="domain" description="C2H2-type" evidence="9">
    <location>
        <begin position="503"/>
        <end position="531"/>
    </location>
</feature>
<feature type="domain" description="C2H2-type" evidence="9">
    <location>
        <begin position="532"/>
        <end position="559"/>
    </location>
</feature>
<feature type="domain" description="C2H2-type" evidence="9">
    <location>
        <begin position="588"/>
        <end position="616"/>
    </location>
</feature>
<evidence type="ECO:0000313" key="11">
    <source>
        <dbReference type="EMBL" id="KAK0160696.1"/>
    </source>
</evidence>
<dbReference type="InterPro" id="IPR036236">
    <property type="entry name" value="Znf_C2H2_sf"/>
</dbReference>
<evidence type="ECO:0000256" key="1">
    <source>
        <dbReference type="ARBA" id="ARBA00022723"/>
    </source>
</evidence>
<dbReference type="SUPFAM" id="SSF57716">
    <property type="entry name" value="Glucocorticoid receptor-like (DNA-binding domain)"/>
    <property type="match status" value="1"/>
</dbReference>
<dbReference type="GO" id="GO:0008270">
    <property type="term" value="F:zinc ion binding"/>
    <property type="evidence" value="ECO:0007669"/>
    <property type="project" value="UniProtKB-UniRule"/>
</dbReference>
<feature type="domain" description="C2H2-type" evidence="9">
    <location>
        <begin position="701"/>
        <end position="728"/>
    </location>
</feature>
<evidence type="ECO:0000256" key="3">
    <source>
        <dbReference type="ARBA" id="ARBA00022771"/>
    </source>
</evidence>
<dbReference type="AlphaFoldDB" id="A0AA39F113"/>
<dbReference type="InterPro" id="IPR013087">
    <property type="entry name" value="Znf_C2H2_type"/>
</dbReference>
<dbReference type="PANTHER" id="PTHR24393">
    <property type="entry name" value="ZINC FINGER PROTEIN"/>
    <property type="match status" value="1"/>
</dbReference>
<name>A0AA39F113_9HYME</name>
<feature type="compositionally biased region" description="Polar residues" evidence="8">
    <location>
        <begin position="145"/>
        <end position="158"/>
    </location>
</feature>
<feature type="compositionally biased region" description="Basic and acidic residues" evidence="8">
    <location>
        <begin position="163"/>
        <end position="181"/>
    </location>
</feature>
<dbReference type="Proteomes" id="UP001168990">
    <property type="component" value="Unassembled WGS sequence"/>
</dbReference>
<keyword evidence="3 6" id="KW-0863">Zinc-finger</keyword>
<sequence>MEMKFPEHQVHQVCRLCGQFESIYIDIFGEEGTRRLLGLKIQSKINIVIDETDPLPKTICVQCLGKLEFVCDFQEECLRTQRLLRDQYVHPTLPDAGQDVTSLEVKNDAPTSTSSPTTSTTTTSSSTTNITTITTVTTLASTSTNNNDSEINRNSTADIENVDPTKDDNCKEITENTENSKTKRTRNLPQTRSRSKENDSDNTPKIDETPSRRWLRSRNSTETTKIDKSTPKSRNSSINANKIQSPKSNDVSIATRLRSQNQNRSNNNNNNNSSNNNNNNNNNDTTNVETINNDTIVTQEKIANDRQQSMIQIPTLVLNKILTAVSTSPDIEVSVKESKNRNGNIEDISFTLELRKKQETETFVTVSAKIFPDQGSCLVESEIVNLLKDENNSELSMIISTIASGKIANLKDTGTINTTKLEELEKRFSSIIDGSGIGIDGASSRKPEDLFKIDGEEIRVDDNVECSTVDGQSGYSCKLCRKFYERRDKCTVHVKTHLGIKQYSCTLCSAKFVCKSDVMKHIRCSHTNPRPMQCPKCPKRFRSKFDLTEHDNVHKGVKPYQCNKCGQSYHHKVSLQMHVKSHLPPQNLACEYCGKVFPFRTRLLSHIGSVHLKNRRNYRCRFCYNLYSSLSVLNEHIKTRHATTYTCEICSKTFKVVSKYKAHVLQHSNPKPFVCNVCNNRYASKAFLNEHLLKHEGLRKHVCQKCGASFAQASHLAAHRHVHGEKTHACPECGRMFNRRDNMKVHRKRHFADSGRIVANDKSPSGIDGGKSATPTLPDTPDGEEKQIN</sequence>
<dbReference type="PROSITE" id="PS51915">
    <property type="entry name" value="ZAD"/>
    <property type="match status" value="1"/>
</dbReference>
<dbReference type="GO" id="GO:0000978">
    <property type="term" value="F:RNA polymerase II cis-regulatory region sequence-specific DNA binding"/>
    <property type="evidence" value="ECO:0007669"/>
    <property type="project" value="TreeGrafter"/>
</dbReference>
<dbReference type="Gene3D" id="3.30.160.60">
    <property type="entry name" value="Classic Zinc Finger"/>
    <property type="match status" value="7"/>
</dbReference>